<organism evidence="2 3">
    <name type="scientific">Pseudomonas phage UFV-P2</name>
    <dbReference type="NCBI Taxonomy" id="1235661"/>
    <lineage>
        <taxon>Viruses</taxon>
        <taxon>Duplodnaviria</taxon>
        <taxon>Heunggongvirae</taxon>
        <taxon>Uroviricota</taxon>
        <taxon>Caudoviricetes</taxon>
        <taxon>Vicosavirus</taxon>
        <taxon>Vicosavirus UFVP2</taxon>
    </lineage>
</organism>
<reference evidence="2 3" key="1">
    <citation type="journal article" date="2013" name="Genome Announc.">
        <title>Complete Genome Sequence of the Pseudomonas fluorescens Bacteriophage UFV-P2.</title>
        <authorList>
            <person name="Eller M.R."/>
            <person name="Salgado R.L."/>
            <person name="Vidigal P.M."/>
            <person name="Alves M.P."/>
            <person name="Dias R.S."/>
            <person name="de Oliveira L.L."/>
            <person name="da Silva C.C."/>
            <person name="de Carvalho A.F."/>
            <person name="De Paula S.O."/>
        </authorList>
    </citation>
    <scope>NUCLEOTIDE SEQUENCE [LARGE SCALE GENOMIC DNA]</scope>
</reference>
<dbReference type="EMBL" id="JX863101">
    <property type="protein sequence ID" value="AFU62933.1"/>
    <property type="molecule type" value="Genomic_DNA"/>
</dbReference>
<sequence>MALSPQEQAMIDQELKGLEGLDLATELARANQPVVAPEVAPEAAPVAARPAMKPSAEPVTVEDPGSLSSAIGRGVDTMQSNMGATLRVAGELTGSQYLQDYGDQIAKDNAAEAREYGKAPVASYKDVTDVGTAADYIKNIVGEAVPSLSTVVAGSAAGARVGGSGPAKVAGGAVGALLASMGINIGALDNQMKELDPESSHPLTAFLGGTGLAAIDAVGAGVVAKPLLPLLGKSGAYNMLIQSGFPKATALEAITLAGKHAAVSGVTEGVTSGAQQGIQDQLAMGATGVRMDPSQLLENVINAAIGGTALGAPAGAVSSAVGTMGRNNDAVDSAYVPTQKPTNPKDFEPTGLGRRLWQEGGSEATALLKPLAEASPVAKDFVETFRADMTGETGSKKTIFEDQELTAGKWKGELDNITRGKSSEELNKIFDDASGTNPTTPEAMAVRQILDSVRDEAINRGELTVGKIKDYMPFSLEESRVDTPEFLQDITPYFKDKAAAEKAVSDWKAEMTNDDRGNTAPEVKNLQTLDPATGLWVTQKSQQIGGKADTQRSKFAQSSAVPKFGQLEESRAFGSVPQNVLNKYTKSQTGKERRKELLDYFEGASHRIAYAERFGINGEKANAIITSAVAEAQAAGKKVSKEEVDRMYNLVNAYNGMYGRIKNQQLKNITGAVSSGVTASRLALAGLSTFTEFSIPFAKAGVTTSLAQVMPTIGEAIRQSTAKILRSVPPSETGRLMNDLNMSLESTTSLAAERIGANMFNTMGQKIVRMEFLLNGMSAITHVNRIFATKVAESVWTNNLSDMAAGLPFSSANGTLKLNQLKEMGVDIKSQQEALNLLSPRTPSEVVAAQNLKNLAIRRFVDQSVLDPTFADKPMWMNNGMVQMAGLLKGYPAAYGNIILPMMMRRMTPSFSGSWTNVGAASAGIAFSLGLMLSLGYIQDELKNGLKFGGASRDDTRTPEQQFADVVMQQAPLQLSMVWDMLSAKRRGSTAVEALAGPVAGFAGETADAAYKTIGSFAEDPTLGHVWEYMYKQTPARPFLAGKEALNELSGLNE</sequence>
<protein>
    <submittedName>
        <fullName evidence="2">Phage structural protein</fullName>
    </submittedName>
</protein>
<evidence type="ECO:0000313" key="3">
    <source>
        <dbReference type="Proteomes" id="UP000007008"/>
    </source>
</evidence>
<evidence type="ECO:0000313" key="2">
    <source>
        <dbReference type="EMBL" id="AFU62933.1"/>
    </source>
</evidence>
<evidence type="ECO:0000256" key="1">
    <source>
        <dbReference type="SAM" id="MobiDB-lite"/>
    </source>
</evidence>
<dbReference type="OrthoDB" id="102at10239"/>
<name>K0IMS2_9CAUD</name>
<dbReference type="RefSeq" id="YP_006907059.1">
    <property type="nucleotide sequence ID" value="NC_018850.2"/>
</dbReference>
<dbReference type="GeneID" id="15486167"/>
<dbReference type="KEGG" id="vg:15486167"/>
<accession>K0IMS2</accession>
<keyword evidence="3" id="KW-1185">Reference proteome</keyword>
<proteinExistence type="predicted"/>
<feature type="region of interest" description="Disordered" evidence="1">
    <location>
        <begin position="46"/>
        <end position="73"/>
    </location>
</feature>
<dbReference type="Proteomes" id="UP000007008">
    <property type="component" value="Segment"/>
</dbReference>